<feature type="transmembrane region" description="Helical" evidence="1">
    <location>
        <begin position="40"/>
        <end position="59"/>
    </location>
</feature>
<feature type="transmembrane region" description="Helical" evidence="1">
    <location>
        <begin position="79"/>
        <end position="95"/>
    </location>
</feature>
<reference evidence="2" key="1">
    <citation type="submission" date="2019-03" db="EMBL/GenBank/DDBJ databases">
        <title>Long read genome sequence of the mycoparasitic Pythium oligandrum ATCC 38472 isolated from sugarbeet rhizosphere.</title>
        <authorList>
            <person name="Gaulin E."/>
        </authorList>
    </citation>
    <scope>NUCLEOTIDE SEQUENCE</scope>
    <source>
        <strain evidence="2">ATCC 38472_TT</strain>
    </source>
</reference>
<evidence type="ECO:0000256" key="1">
    <source>
        <dbReference type="SAM" id="Phobius"/>
    </source>
</evidence>
<dbReference type="OrthoDB" id="66984at2759"/>
<comment type="caution">
    <text evidence="2">The sequence shown here is derived from an EMBL/GenBank/DDBJ whole genome shotgun (WGS) entry which is preliminary data.</text>
</comment>
<sequence>MYTTLDSQVVTTCFKHREVEVIWSYPKLKMQRNRRHLDQLFSAHAVFSIATGALCFFTPHSQLSPILGDANNTHFAHEFIRLYGALTLAQGWLVWRTRLVSDAMVRRTFCQAYAICFLLQAFALIRAQLTAPESHSVLHWFYIFILGSLGTGYGYFLTYKTIKAFELPGGGKGGI</sequence>
<evidence type="ECO:0000313" key="2">
    <source>
        <dbReference type="EMBL" id="TMW55812.1"/>
    </source>
</evidence>
<gene>
    <name evidence="2" type="ORF">Poli38472_008460</name>
</gene>
<keyword evidence="1" id="KW-0472">Membrane</keyword>
<proteinExistence type="predicted"/>
<dbReference type="EMBL" id="SPLM01000146">
    <property type="protein sequence ID" value="TMW55812.1"/>
    <property type="molecule type" value="Genomic_DNA"/>
</dbReference>
<organism evidence="2 3">
    <name type="scientific">Pythium oligandrum</name>
    <name type="common">Mycoparasitic fungus</name>
    <dbReference type="NCBI Taxonomy" id="41045"/>
    <lineage>
        <taxon>Eukaryota</taxon>
        <taxon>Sar</taxon>
        <taxon>Stramenopiles</taxon>
        <taxon>Oomycota</taxon>
        <taxon>Peronosporomycetes</taxon>
        <taxon>Pythiales</taxon>
        <taxon>Pythiaceae</taxon>
        <taxon>Pythium</taxon>
    </lineage>
</organism>
<keyword evidence="3" id="KW-1185">Reference proteome</keyword>
<feature type="transmembrane region" description="Helical" evidence="1">
    <location>
        <begin position="107"/>
        <end position="125"/>
    </location>
</feature>
<accession>A0A8K1C467</accession>
<protein>
    <submittedName>
        <fullName evidence="2">Uncharacterized protein</fullName>
    </submittedName>
</protein>
<evidence type="ECO:0000313" key="3">
    <source>
        <dbReference type="Proteomes" id="UP000794436"/>
    </source>
</evidence>
<dbReference type="AlphaFoldDB" id="A0A8K1C467"/>
<dbReference type="Proteomes" id="UP000794436">
    <property type="component" value="Unassembled WGS sequence"/>
</dbReference>
<keyword evidence="1" id="KW-1133">Transmembrane helix</keyword>
<keyword evidence="1" id="KW-0812">Transmembrane</keyword>
<feature type="transmembrane region" description="Helical" evidence="1">
    <location>
        <begin position="137"/>
        <end position="157"/>
    </location>
</feature>
<name>A0A8K1C467_PYTOL</name>